<dbReference type="AlphaFoldDB" id="A0A0J9SH56"/>
<dbReference type="GO" id="GO:0006457">
    <property type="term" value="P:protein folding"/>
    <property type="evidence" value="ECO:0007669"/>
    <property type="project" value="InterPro"/>
</dbReference>
<dbReference type="PANTHER" id="PTHR44176">
    <property type="entry name" value="DNAJ HOMOLOG SUBFAMILY C MEMBER 25"/>
    <property type="match status" value="1"/>
</dbReference>
<keyword evidence="4 6" id="KW-0472">Membrane</keyword>
<evidence type="ECO:0000256" key="5">
    <source>
        <dbReference type="ARBA" id="ARBA00023186"/>
    </source>
</evidence>
<evidence type="ECO:0000256" key="1">
    <source>
        <dbReference type="ARBA" id="ARBA00004141"/>
    </source>
</evidence>
<dbReference type="InterPro" id="IPR036869">
    <property type="entry name" value="J_dom_sf"/>
</dbReference>
<evidence type="ECO:0000256" key="3">
    <source>
        <dbReference type="ARBA" id="ARBA00022989"/>
    </source>
</evidence>
<protein>
    <recommendedName>
        <fullName evidence="8">J domain-containing protein</fullName>
    </recommendedName>
</protein>
<dbReference type="InterPro" id="IPR001623">
    <property type="entry name" value="DnaJ_domain"/>
</dbReference>
<keyword evidence="7" id="KW-0732">Signal</keyword>
<dbReference type="PROSITE" id="PS50076">
    <property type="entry name" value="DNAJ_2"/>
    <property type="match status" value="1"/>
</dbReference>
<evidence type="ECO:0000313" key="10">
    <source>
        <dbReference type="Proteomes" id="UP000053562"/>
    </source>
</evidence>
<feature type="transmembrane region" description="Helical" evidence="6">
    <location>
        <begin position="104"/>
        <end position="135"/>
    </location>
</feature>
<feature type="signal peptide" evidence="7">
    <location>
        <begin position="1"/>
        <end position="21"/>
    </location>
</feature>
<dbReference type="Gene3D" id="1.10.287.110">
    <property type="entry name" value="DnaJ domain"/>
    <property type="match status" value="1"/>
</dbReference>
<comment type="subcellular location">
    <subcellularLocation>
        <location evidence="1">Membrane</location>
        <topology evidence="1">Multi-pass membrane protein</topology>
    </subcellularLocation>
</comment>
<proteinExistence type="predicted"/>
<dbReference type="SUPFAM" id="SSF46565">
    <property type="entry name" value="Chaperone J-domain"/>
    <property type="match status" value="1"/>
</dbReference>
<keyword evidence="2 6" id="KW-0812">Transmembrane</keyword>
<dbReference type="EMBL" id="KQ234201">
    <property type="protein sequence ID" value="KMZ82314.1"/>
    <property type="molecule type" value="Genomic_DNA"/>
</dbReference>
<reference evidence="9 10" key="1">
    <citation type="submission" date="2011-08" db="EMBL/GenBank/DDBJ databases">
        <title>The Genome Sequence of Plasmodium vivax India VII.</title>
        <authorList>
            <consortium name="The Broad Institute Genome Sequencing Platform"/>
            <consortium name="The Broad Institute Genome Sequencing Center for Infectious Disease"/>
            <person name="Neafsey D."/>
            <person name="Carlton J."/>
            <person name="Barnwell J."/>
            <person name="Collins W."/>
            <person name="Escalante A."/>
            <person name="Mullikin J."/>
            <person name="Saul A."/>
            <person name="Guigo R."/>
            <person name="Camara F."/>
            <person name="Young S.K."/>
            <person name="Zeng Q."/>
            <person name="Gargeya S."/>
            <person name="Fitzgerald M."/>
            <person name="Haas B."/>
            <person name="Abouelleil A."/>
            <person name="Alvarado L."/>
            <person name="Arachchi H.M."/>
            <person name="Berlin A."/>
            <person name="Brown A."/>
            <person name="Chapman S.B."/>
            <person name="Chen Z."/>
            <person name="Dunbar C."/>
            <person name="Freedman E."/>
            <person name="Gearin G."/>
            <person name="Gellesch M."/>
            <person name="Goldberg J."/>
            <person name="Griggs A."/>
            <person name="Gujja S."/>
            <person name="Heiman D."/>
            <person name="Howarth C."/>
            <person name="Larson L."/>
            <person name="Lui A."/>
            <person name="MacDonald P.J.P."/>
            <person name="Montmayeur A."/>
            <person name="Murphy C."/>
            <person name="Neiman D."/>
            <person name="Pearson M."/>
            <person name="Priest M."/>
            <person name="Roberts A."/>
            <person name="Saif S."/>
            <person name="Shea T."/>
            <person name="Shenoy N."/>
            <person name="Sisk P."/>
            <person name="Stolte C."/>
            <person name="Sykes S."/>
            <person name="Wortman J."/>
            <person name="Nusbaum C."/>
            <person name="Birren B."/>
        </authorList>
    </citation>
    <scope>NUCLEOTIDE SEQUENCE [LARGE SCALE GENOMIC DNA]</scope>
    <source>
        <strain evidence="9 10">India VII</strain>
    </source>
</reference>
<evidence type="ECO:0000256" key="7">
    <source>
        <dbReference type="SAM" id="SignalP"/>
    </source>
</evidence>
<evidence type="ECO:0000256" key="6">
    <source>
        <dbReference type="SAM" id="Phobius"/>
    </source>
</evidence>
<dbReference type="Proteomes" id="UP000053562">
    <property type="component" value="Unassembled WGS sequence"/>
</dbReference>
<evidence type="ECO:0000259" key="8">
    <source>
        <dbReference type="PROSITE" id="PS50076"/>
    </source>
</evidence>
<feature type="chain" id="PRO_5005322370" description="J domain-containing protein" evidence="7">
    <location>
        <begin position="22"/>
        <end position="321"/>
    </location>
</feature>
<dbReference type="GO" id="GO:0005789">
    <property type="term" value="C:endoplasmic reticulum membrane"/>
    <property type="evidence" value="ECO:0007669"/>
    <property type="project" value="TreeGrafter"/>
</dbReference>
<dbReference type="InterPro" id="IPR044632">
    <property type="entry name" value="DNAJC25-like"/>
</dbReference>
<dbReference type="OrthoDB" id="10250354at2759"/>
<dbReference type="PANTHER" id="PTHR44176:SF1">
    <property type="entry name" value="DNAJ HOMOLOG SUBFAMILY C MEMBER 25"/>
    <property type="match status" value="1"/>
</dbReference>
<dbReference type="Pfam" id="PF00226">
    <property type="entry name" value="DnaJ"/>
    <property type="match status" value="1"/>
</dbReference>
<dbReference type="CDD" id="cd06257">
    <property type="entry name" value="DnaJ"/>
    <property type="match status" value="1"/>
</dbReference>
<evidence type="ECO:0000256" key="4">
    <source>
        <dbReference type="ARBA" id="ARBA00023136"/>
    </source>
</evidence>
<evidence type="ECO:0000256" key="2">
    <source>
        <dbReference type="ARBA" id="ARBA00022692"/>
    </source>
</evidence>
<organism evidence="9 10">
    <name type="scientific">Plasmodium vivax India VII</name>
    <dbReference type="NCBI Taxonomy" id="1077284"/>
    <lineage>
        <taxon>Eukaryota</taxon>
        <taxon>Sar</taxon>
        <taxon>Alveolata</taxon>
        <taxon>Apicomplexa</taxon>
        <taxon>Aconoidasida</taxon>
        <taxon>Haemosporida</taxon>
        <taxon>Plasmodiidae</taxon>
        <taxon>Plasmodium</taxon>
        <taxon>Plasmodium (Plasmodium)</taxon>
    </lineage>
</organism>
<accession>A0A0J9SH56</accession>
<keyword evidence="5" id="KW-0143">Chaperone</keyword>
<feature type="domain" description="J" evidence="8">
    <location>
        <begin position="36"/>
        <end position="95"/>
    </location>
</feature>
<name>A0A0J9SH56_PLAVI</name>
<gene>
    <name evidence="9" type="ORF">PVIIG_04428</name>
</gene>
<evidence type="ECO:0000313" key="9">
    <source>
        <dbReference type="EMBL" id="KMZ82314.1"/>
    </source>
</evidence>
<dbReference type="PRINTS" id="PR00625">
    <property type="entry name" value="JDOMAIN"/>
</dbReference>
<sequence>MKLFFFSFALVYLLLVNNVNCLFKNLISGFYCNEENCYGILGVSETASVSEIRSAYHRHLTNLKNNYDSEKKKKIVKAYTVLANKRTRKYYDYYLKNPNSILNVIYFLFYCVFKLIKVIIALVIIGFLLCGFQYVNNKYQMKRRVQKLSKNKAFKKEVQNRIGLQHPDFRTYEMAMKRKVEEDIEVEVAHEMGLISNKRDEQFAFSDLIIVKLLILPKQIICYVLWNVKWLIKYHILNDEYDESDKLYITRKCLNIPAHRWDALSEEDKKMLLKKQLWVKEIQEEFFEEQREKERLSKISSAKYKKQVRMKKKGSSFNYND</sequence>
<keyword evidence="3 6" id="KW-1133">Transmembrane helix</keyword>